<accession>A0A930VJX9</accession>
<keyword evidence="5 10" id="KW-0378">Hydrolase</keyword>
<evidence type="ECO:0000256" key="6">
    <source>
        <dbReference type="ARBA" id="ARBA00022833"/>
    </source>
</evidence>
<evidence type="ECO:0000256" key="3">
    <source>
        <dbReference type="ARBA" id="ARBA00022692"/>
    </source>
</evidence>
<dbReference type="EMBL" id="JADKPO010000010">
    <property type="protein sequence ID" value="MBF4768017.1"/>
    <property type="molecule type" value="Genomic_DNA"/>
</dbReference>
<feature type="domain" description="Peptidase M48" evidence="11">
    <location>
        <begin position="82"/>
        <end position="280"/>
    </location>
</feature>
<gene>
    <name evidence="12" type="ORF">ISU10_09585</name>
</gene>
<keyword evidence="1" id="KW-1003">Cell membrane</keyword>
<dbReference type="GO" id="GO:0006508">
    <property type="term" value="P:proteolysis"/>
    <property type="evidence" value="ECO:0007669"/>
    <property type="project" value="UniProtKB-KW"/>
</dbReference>
<keyword evidence="2 10" id="KW-0645">Protease</keyword>
<evidence type="ECO:0000259" key="11">
    <source>
        <dbReference type="Pfam" id="PF01435"/>
    </source>
</evidence>
<keyword evidence="3" id="KW-0812">Transmembrane</keyword>
<comment type="cofactor">
    <cofactor evidence="10">
        <name>Zn(2+)</name>
        <dbReference type="ChEBI" id="CHEBI:29105"/>
    </cofactor>
    <text evidence="10">Binds 1 zinc ion per subunit.</text>
</comment>
<dbReference type="PANTHER" id="PTHR43221:SF3">
    <property type="entry name" value="SLL1280 PROTEIN"/>
    <property type="match status" value="1"/>
</dbReference>
<evidence type="ECO:0000256" key="5">
    <source>
        <dbReference type="ARBA" id="ARBA00022801"/>
    </source>
</evidence>
<dbReference type="CDD" id="cd07325">
    <property type="entry name" value="M48_Ste24p_like"/>
    <property type="match status" value="1"/>
</dbReference>
<comment type="caution">
    <text evidence="12">The sequence shown here is derived from an EMBL/GenBank/DDBJ whole genome shotgun (WGS) entry which is preliminary data.</text>
</comment>
<sequence>MADDSENGPGADDGIGRQPARTRTVLTGISSRAWEHPADKGALVALRRLKGFDTLLKTLSGLVNERSMRLLLLGSAVRADERNFARLHRLLADVAAVLDCQDVPELYVRASPEFNAFTIGMSKPIIVVNSGLVDLVGTDDDDEMRFLLGHELGHAMSGHSVYRTLLMRLLGLTGVLYAVPGGALGLRAITAALYEWSRKSELSADRAGLLAGQNPAAATRFHMKLASGGHLDDLDATSFFAQGNEYTETEDLRDSVLKLLLIENQTHPFAVVRACELRRWTESGEYTTILGGTYPRREGDSTAKISDAAQEAAASYGDAFQRTQDALGMLLHDLAGWMGQARLWLDERFRQQPPDDDA</sequence>
<keyword evidence="9" id="KW-0472">Membrane</keyword>
<proteinExistence type="inferred from homology"/>
<evidence type="ECO:0000256" key="1">
    <source>
        <dbReference type="ARBA" id="ARBA00022475"/>
    </source>
</evidence>
<protein>
    <submittedName>
        <fullName evidence="12">M48 family metallopeptidase</fullName>
    </submittedName>
</protein>
<evidence type="ECO:0000256" key="2">
    <source>
        <dbReference type="ARBA" id="ARBA00022670"/>
    </source>
</evidence>
<dbReference type="RefSeq" id="WP_194696152.1">
    <property type="nucleotide sequence ID" value="NZ_JADKPO010000010.1"/>
</dbReference>
<dbReference type="GO" id="GO:0046872">
    <property type="term" value="F:metal ion binding"/>
    <property type="evidence" value="ECO:0007669"/>
    <property type="project" value="UniProtKB-KW"/>
</dbReference>
<dbReference type="PANTHER" id="PTHR43221">
    <property type="entry name" value="PROTEASE HTPX"/>
    <property type="match status" value="1"/>
</dbReference>
<evidence type="ECO:0000313" key="13">
    <source>
        <dbReference type="Proteomes" id="UP000660668"/>
    </source>
</evidence>
<evidence type="ECO:0000256" key="7">
    <source>
        <dbReference type="ARBA" id="ARBA00022989"/>
    </source>
</evidence>
<evidence type="ECO:0000256" key="4">
    <source>
        <dbReference type="ARBA" id="ARBA00022723"/>
    </source>
</evidence>
<reference evidence="12" key="1">
    <citation type="submission" date="2020-11" db="EMBL/GenBank/DDBJ databases">
        <title>Nocardioides cynanchi sp. nov., isolated from soil of rhizosphere of Cynanchum wilfordii.</title>
        <authorList>
            <person name="Lee J.-S."/>
            <person name="Suh M.K."/>
            <person name="Kim J.-S."/>
        </authorList>
    </citation>
    <scope>NUCLEOTIDE SEQUENCE</scope>
    <source>
        <strain evidence="12">KCTC 19276</strain>
    </source>
</reference>
<dbReference type="AlphaFoldDB" id="A0A930VJX9"/>
<dbReference type="InterPro" id="IPR050083">
    <property type="entry name" value="HtpX_protease"/>
</dbReference>
<comment type="similarity">
    <text evidence="10">Belongs to the peptidase M48 family.</text>
</comment>
<dbReference type="GO" id="GO:0004222">
    <property type="term" value="F:metalloendopeptidase activity"/>
    <property type="evidence" value="ECO:0007669"/>
    <property type="project" value="InterPro"/>
</dbReference>
<dbReference type="Pfam" id="PF01435">
    <property type="entry name" value="Peptidase_M48"/>
    <property type="match status" value="1"/>
</dbReference>
<keyword evidence="6 10" id="KW-0862">Zinc</keyword>
<name>A0A930VJX9_9ACTN</name>
<organism evidence="12 13">
    <name type="scientific">Nocardioides agariphilus</name>
    <dbReference type="NCBI Taxonomy" id="433664"/>
    <lineage>
        <taxon>Bacteria</taxon>
        <taxon>Bacillati</taxon>
        <taxon>Actinomycetota</taxon>
        <taxon>Actinomycetes</taxon>
        <taxon>Propionibacteriales</taxon>
        <taxon>Nocardioidaceae</taxon>
        <taxon>Nocardioides</taxon>
    </lineage>
</organism>
<keyword evidence="8 10" id="KW-0482">Metalloprotease</keyword>
<evidence type="ECO:0000256" key="10">
    <source>
        <dbReference type="RuleBase" id="RU003983"/>
    </source>
</evidence>
<evidence type="ECO:0000256" key="9">
    <source>
        <dbReference type="ARBA" id="ARBA00023136"/>
    </source>
</evidence>
<dbReference type="Proteomes" id="UP000660668">
    <property type="component" value="Unassembled WGS sequence"/>
</dbReference>
<dbReference type="InterPro" id="IPR001915">
    <property type="entry name" value="Peptidase_M48"/>
</dbReference>
<evidence type="ECO:0000256" key="8">
    <source>
        <dbReference type="ARBA" id="ARBA00023049"/>
    </source>
</evidence>
<evidence type="ECO:0000313" key="12">
    <source>
        <dbReference type="EMBL" id="MBF4768017.1"/>
    </source>
</evidence>
<dbReference type="Gene3D" id="3.30.2010.10">
    <property type="entry name" value="Metalloproteases ('zincins'), catalytic domain"/>
    <property type="match status" value="1"/>
</dbReference>
<keyword evidence="4" id="KW-0479">Metal-binding</keyword>
<keyword evidence="7" id="KW-1133">Transmembrane helix</keyword>
<keyword evidence="13" id="KW-1185">Reference proteome</keyword>